<dbReference type="GO" id="GO:0003955">
    <property type="term" value="F:NAD(P)H dehydrogenase (quinone) activity"/>
    <property type="evidence" value="ECO:0007669"/>
    <property type="project" value="TreeGrafter"/>
</dbReference>
<dbReference type="AlphaFoldDB" id="A0A1E5HFB7"/>
<organism evidence="4 5">
    <name type="scientific">Enterococcus ureilyticus</name>
    <dbReference type="NCBI Taxonomy" id="1131292"/>
    <lineage>
        <taxon>Bacteria</taxon>
        <taxon>Bacillati</taxon>
        <taxon>Bacillota</taxon>
        <taxon>Bacilli</taxon>
        <taxon>Lactobacillales</taxon>
        <taxon>Enterococcaceae</taxon>
        <taxon>Enterococcus</taxon>
    </lineage>
</organism>
<accession>A0A1E5HFB7</accession>
<dbReference type="Proteomes" id="UP000094469">
    <property type="component" value="Unassembled WGS sequence"/>
</dbReference>
<evidence type="ECO:0000259" key="3">
    <source>
        <dbReference type="Pfam" id="PF02525"/>
    </source>
</evidence>
<reference evidence="5" key="1">
    <citation type="submission" date="2016-09" db="EMBL/GenBank/DDBJ databases">
        <authorList>
            <person name="Gulvik C.A."/>
        </authorList>
    </citation>
    <scope>NUCLEOTIDE SEQUENCE [LARGE SCALE GENOMIC DNA]</scope>
    <source>
        <strain evidence="5">LMG 26676</strain>
    </source>
</reference>
<dbReference type="Gene3D" id="3.40.50.360">
    <property type="match status" value="1"/>
</dbReference>
<dbReference type="PANTHER" id="PTHR10204:SF34">
    <property type="entry name" value="NAD(P)H DEHYDROGENASE [QUINONE] 1 ISOFORM 1"/>
    <property type="match status" value="1"/>
</dbReference>
<dbReference type="STRING" id="1131292.BCR24_10045"/>
<evidence type="ECO:0000256" key="1">
    <source>
        <dbReference type="ARBA" id="ARBA00006252"/>
    </source>
</evidence>
<dbReference type="OrthoDB" id="9798454at2"/>
<evidence type="ECO:0000313" key="4">
    <source>
        <dbReference type="EMBL" id="OEG23647.1"/>
    </source>
</evidence>
<feature type="domain" description="Flavodoxin-like fold" evidence="3">
    <location>
        <begin position="1"/>
        <end position="174"/>
    </location>
</feature>
<gene>
    <name evidence="4" type="ORF">BCR24_10045</name>
</gene>
<dbReference type="EMBL" id="MIKC01000002">
    <property type="protein sequence ID" value="OEG23647.1"/>
    <property type="molecule type" value="Genomic_DNA"/>
</dbReference>
<protein>
    <submittedName>
        <fullName evidence="4">NADPH dehydrogenase</fullName>
    </submittedName>
</protein>
<evidence type="ECO:0000256" key="2">
    <source>
        <dbReference type="ARBA" id="ARBA00023002"/>
    </source>
</evidence>
<comment type="similarity">
    <text evidence="1">Belongs to the NAD(P)H dehydrogenase (quinone) family.</text>
</comment>
<dbReference type="Pfam" id="PF02525">
    <property type="entry name" value="Flavodoxin_2"/>
    <property type="match status" value="1"/>
</dbReference>
<dbReference type="InterPro" id="IPR051545">
    <property type="entry name" value="NAD(P)H_dehydrogenase_qn"/>
</dbReference>
<dbReference type="PANTHER" id="PTHR10204">
    <property type="entry name" value="NAD P H OXIDOREDUCTASE-RELATED"/>
    <property type="match status" value="1"/>
</dbReference>
<dbReference type="SUPFAM" id="SSF52218">
    <property type="entry name" value="Flavoproteins"/>
    <property type="match status" value="1"/>
</dbReference>
<keyword evidence="2" id="KW-0560">Oxidoreductase</keyword>
<keyword evidence="5" id="KW-1185">Reference proteome</keyword>
<dbReference type="InterPro" id="IPR029039">
    <property type="entry name" value="Flavoprotein-like_sf"/>
</dbReference>
<evidence type="ECO:0000313" key="5">
    <source>
        <dbReference type="Proteomes" id="UP000094469"/>
    </source>
</evidence>
<sequence>MNILIIYAYPNTTGYTHAILNTIQQGIEQQNTVKTIDLYKENFDPVLVFNKSKRRRDMQFDKETAVYREQISWADHIVFIFPIWWGGMPAILKGFIDKVFSKGFAYSYKGLFPIGLLTGKSAWIITTEDAPKVYKTLFQQDYGTVLKKQVLRMSGIKKVKHFSFSSLKNSNEKQRQVFLNKLFTRSSKLTA</sequence>
<comment type="caution">
    <text evidence="4">The sequence shown here is derived from an EMBL/GenBank/DDBJ whole genome shotgun (WGS) entry which is preliminary data.</text>
</comment>
<dbReference type="RefSeq" id="WP_069638846.1">
    <property type="nucleotide sequence ID" value="NZ_JAFBEZ010000027.1"/>
</dbReference>
<dbReference type="GO" id="GO:0005829">
    <property type="term" value="C:cytosol"/>
    <property type="evidence" value="ECO:0007669"/>
    <property type="project" value="TreeGrafter"/>
</dbReference>
<dbReference type="InterPro" id="IPR003680">
    <property type="entry name" value="Flavodoxin_fold"/>
</dbReference>
<name>A0A1E5HFB7_9ENTE</name>
<proteinExistence type="inferred from homology"/>